<proteinExistence type="inferred from homology"/>
<comment type="caution">
    <text evidence="12">The sequence shown here is derived from an EMBL/GenBank/DDBJ whole genome shotgun (WGS) entry which is preliminary data.</text>
</comment>
<dbReference type="InterPro" id="IPR049563">
    <property type="entry name" value="TXTP-like"/>
</dbReference>
<keyword evidence="8 10" id="KW-0472">Membrane</keyword>
<evidence type="ECO:0000256" key="8">
    <source>
        <dbReference type="ARBA" id="ARBA00023136"/>
    </source>
</evidence>
<dbReference type="GO" id="GO:0006843">
    <property type="term" value="P:mitochondrial citrate transmembrane transport"/>
    <property type="evidence" value="ECO:0007669"/>
    <property type="project" value="TreeGrafter"/>
</dbReference>
<dbReference type="GO" id="GO:0031966">
    <property type="term" value="C:mitochondrial membrane"/>
    <property type="evidence" value="ECO:0007669"/>
    <property type="project" value="UniProtKB-SubCell"/>
</dbReference>
<keyword evidence="5" id="KW-0677">Repeat</keyword>
<feature type="repeat" description="Solcar" evidence="10">
    <location>
        <begin position="113"/>
        <end position="199"/>
    </location>
</feature>
<evidence type="ECO:0000313" key="12">
    <source>
        <dbReference type="EMBL" id="RWS10284.1"/>
    </source>
</evidence>
<dbReference type="PANTHER" id="PTHR45788:SF4">
    <property type="entry name" value="TRICARBOXYLATE TRANSPORT PROTEIN, MITOCHONDRIAL"/>
    <property type="match status" value="1"/>
</dbReference>
<evidence type="ECO:0000256" key="11">
    <source>
        <dbReference type="RuleBase" id="RU000488"/>
    </source>
</evidence>
<dbReference type="PANTHER" id="PTHR45788">
    <property type="entry name" value="SUCCINATE/FUMARATE MITOCHONDRIAL TRANSPORTER-RELATED"/>
    <property type="match status" value="1"/>
</dbReference>
<feature type="repeat" description="Solcar" evidence="10">
    <location>
        <begin position="14"/>
        <end position="102"/>
    </location>
</feature>
<evidence type="ECO:0000256" key="1">
    <source>
        <dbReference type="ARBA" id="ARBA00004225"/>
    </source>
</evidence>
<reference evidence="12 13" key="1">
    <citation type="journal article" date="2018" name="Gigascience">
        <title>Genomes of trombidid mites reveal novel predicted allergens and laterally-transferred genes associated with secondary metabolism.</title>
        <authorList>
            <person name="Dong X."/>
            <person name="Chaisiri K."/>
            <person name="Xia D."/>
            <person name="Armstrong S.D."/>
            <person name="Fang Y."/>
            <person name="Donnelly M.J."/>
            <person name="Kadowaki T."/>
            <person name="McGarry J.W."/>
            <person name="Darby A.C."/>
            <person name="Makepeace B.L."/>
        </authorList>
    </citation>
    <scope>NUCLEOTIDE SEQUENCE [LARGE SCALE GENOMIC DNA]</scope>
    <source>
        <strain evidence="12">UoL-WK</strain>
    </source>
</reference>
<gene>
    <name evidence="12" type="ORF">B4U79_11915</name>
</gene>
<dbReference type="STRING" id="1965070.A0A3S3S7K7"/>
<dbReference type="Gene3D" id="1.50.40.10">
    <property type="entry name" value="Mitochondrial carrier domain"/>
    <property type="match status" value="1"/>
</dbReference>
<keyword evidence="7" id="KW-0496">Mitochondrion</keyword>
<name>A0A3S3S7K7_9ACAR</name>
<evidence type="ECO:0000313" key="13">
    <source>
        <dbReference type="Proteomes" id="UP000285301"/>
    </source>
</evidence>
<dbReference type="Proteomes" id="UP000285301">
    <property type="component" value="Unassembled WGS sequence"/>
</dbReference>
<protein>
    <recommendedName>
        <fullName evidence="9">Citrate transport protein</fullName>
    </recommendedName>
</protein>
<dbReference type="OrthoDB" id="44467at2759"/>
<keyword evidence="6" id="KW-1133">Transmembrane helix</keyword>
<dbReference type="InterPro" id="IPR023395">
    <property type="entry name" value="MCP_dom_sf"/>
</dbReference>
<dbReference type="PROSITE" id="PS50920">
    <property type="entry name" value="SOLCAR"/>
    <property type="match status" value="3"/>
</dbReference>
<dbReference type="GO" id="GO:0071913">
    <property type="term" value="F:citrate secondary active transmembrane transporter activity"/>
    <property type="evidence" value="ECO:0007669"/>
    <property type="project" value="TreeGrafter"/>
</dbReference>
<evidence type="ECO:0000256" key="4">
    <source>
        <dbReference type="ARBA" id="ARBA00022692"/>
    </source>
</evidence>
<evidence type="ECO:0000256" key="2">
    <source>
        <dbReference type="ARBA" id="ARBA00006375"/>
    </source>
</evidence>
<dbReference type="EMBL" id="NCKU01002145">
    <property type="protein sequence ID" value="RWS10284.1"/>
    <property type="molecule type" value="Genomic_DNA"/>
</dbReference>
<dbReference type="SUPFAM" id="SSF103506">
    <property type="entry name" value="Mitochondrial carrier"/>
    <property type="match status" value="1"/>
</dbReference>
<comment type="similarity">
    <text evidence="2 11">Belongs to the mitochondrial carrier (TC 2.A.29) family.</text>
</comment>
<accession>A0A3S3S7K7</accession>
<dbReference type="FunFam" id="1.50.40.10:FF:000007">
    <property type="entry name" value="Mitochondrial tricarboxylate transport protein-like"/>
    <property type="match status" value="1"/>
</dbReference>
<organism evidence="12 13">
    <name type="scientific">Dinothrombium tinctorium</name>
    <dbReference type="NCBI Taxonomy" id="1965070"/>
    <lineage>
        <taxon>Eukaryota</taxon>
        <taxon>Metazoa</taxon>
        <taxon>Ecdysozoa</taxon>
        <taxon>Arthropoda</taxon>
        <taxon>Chelicerata</taxon>
        <taxon>Arachnida</taxon>
        <taxon>Acari</taxon>
        <taxon>Acariformes</taxon>
        <taxon>Trombidiformes</taxon>
        <taxon>Prostigmata</taxon>
        <taxon>Anystina</taxon>
        <taxon>Parasitengona</taxon>
        <taxon>Trombidioidea</taxon>
        <taxon>Trombidiidae</taxon>
        <taxon>Dinothrombium</taxon>
    </lineage>
</organism>
<comment type="subcellular location">
    <subcellularLocation>
        <location evidence="1">Mitochondrion membrane</location>
        <topology evidence="1">Multi-pass membrane protein</topology>
    </subcellularLocation>
</comment>
<evidence type="ECO:0000256" key="3">
    <source>
        <dbReference type="ARBA" id="ARBA00022448"/>
    </source>
</evidence>
<sequence length="301" mass="33028">MLASPSSGATGGQSKAVKGIIAGGITGGIEICITFPTEYVKTQLQLDERSAKPRYTGIADVVKQTVKSHGFFGLYRGLSVLLYGSIPKSAVRFGAFEELKKRSVDERGNLAPSKRFLCGLGAGVCEAIFAVTPMETVKVKFINDQQSANPKYKGFFHGVREIVREQGIRGTYQGVTATIMKQGSNQAIRFYVMETLKDWYRGGDPNKHVNKLAVGCFGAFAGAASVFGNTPIDVVKTRMQGLEASKYKGTFDCFYQIAKNEGLFAFYKGTVPRLSRVCLDVAITFMIYDSFMDLFNKIWKT</sequence>
<keyword evidence="13" id="KW-1185">Reference proteome</keyword>
<dbReference type="AlphaFoldDB" id="A0A3S3S7K7"/>
<evidence type="ECO:0000256" key="7">
    <source>
        <dbReference type="ARBA" id="ARBA00023128"/>
    </source>
</evidence>
<evidence type="ECO:0000256" key="5">
    <source>
        <dbReference type="ARBA" id="ARBA00022737"/>
    </source>
</evidence>
<keyword evidence="4 10" id="KW-0812">Transmembrane</keyword>
<dbReference type="InterPro" id="IPR018108">
    <property type="entry name" value="MCP_transmembrane"/>
</dbReference>
<evidence type="ECO:0000256" key="9">
    <source>
        <dbReference type="ARBA" id="ARBA00042640"/>
    </source>
</evidence>
<evidence type="ECO:0000256" key="10">
    <source>
        <dbReference type="PROSITE-ProRule" id="PRU00282"/>
    </source>
</evidence>
<keyword evidence="3 11" id="KW-0813">Transport</keyword>
<evidence type="ECO:0000256" key="6">
    <source>
        <dbReference type="ARBA" id="ARBA00022989"/>
    </source>
</evidence>
<feature type="repeat" description="Solcar" evidence="10">
    <location>
        <begin position="209"/>
        <end position="294"/>
    </location>
</feature>
<dbReference type="Pfam" id="PF00153">
    <property type="entry name" value="Mito_carr"/>
    <property type="match status" value="3"/>
</dbReference>